<evidence type="ECO:0000313" key="1">
    <source>
        <dbReference type="EMBL" id="VDP79159.1"/>
    </source>
</evidence>
<dbReference type="AlphaFoldDB" id="A0A3P8KGQ8"/>
<gene>
    <name evidence="1" type="ORF">SMTD_LOCUS19199</name>
</gene>
<protein>
    <submittedName>
        <fullName evidence="1">Uncharacterized protein</fullName>
    </submittedName>
</protein>
<evidence type="ECO:0000313" key="2">
    <source>
        <dbReference type="Proteomes" id="UP000269396"/>
    </source>
</evidence>
<keyword evidence="2" id="KW-1185">Reference proteome</keyword>
<sequence>MSSHFRSFFFSFGFRLLKNIYFKIKIIDCGLMTTS</sequence>
<name>A0A3P8KGQ8_9TREM</name>
<dbReference type="Proteomes" id="UP000269396">
    <property type="component" value="Unassembled WGS sequence"/>
</dbReference>
<organism evidence="1 2">
    <name type="scientific">Schistosoma mattheei</name>
    <dbReference type="NCBI Taxonomy" id="31246"/>
    <lineage>
        <taxon>Eukaryota</taxon>
        <taxon>Metazoa</taxon>
        <taxon>Spiralia</taxon>
        <taxon>Lophotrochozoa</taxon>
        <taxon>Platyhelminthes</taxon>
        <taxon>Trematoda</taxon>
        <taxon>Digenea</taxon>
        <taxon>Strigeidida</taxon>
        <taxon>Schistosomatoidea</taxon>
        <taxon>Schistosomatidae</taxon>
        <taxon>Schistosoma</taxon>
    </lineage>
</organism>
<proteinExistence type="predicted"/>
<accession>A0A3P8KGQ8</accession>
<reference evidence="1 2" key="1">
    <citation type="submission" date="2018-11" db="EMBL/GenBank/DDBJ databases">
        <authorList>
            <consortium name="Pathogen Informatics"/>
        </authorList>
    </citation>
    <scope>NUCLEOTIDE SEQUENCE [LARGE SCALE GENOMIC DNA]</scope>
    <source>
        <strain>Denwood</strain>
        <strain evidence="2">Zambia</strain>
    </source>
</reference>
<dbReference type="EMBL" id="UZAL01041850">
    <property type="protein sequence ID" value="VDP79159.1"/>
    <property type="molecule type" value="Genomic_DNA"/>
</dbReference>